<dbReference type="PATRIC" id="fig|1233171.3.peg.2184"/>
<keyword evidence="1" id="KW-0812">Transmembrane</keyword>
<dbReference type="AlphaFoldDB" id="T4VRF8"/>
<evidence type="ECO:0000256" key="1">
    <source>
        <dbReference type="SAM" id="Phobius"/>
    </source>
</evidence>
<keyword evidence="1" id="KW-1133">Transmembrane helix</keyword>
<dbReference type="Proteomes" id="UP000015688">
    <property type="component" value="Unassembled WGS sequence"/>
</dbReference>
<protein>
    <submittedName>
        <fullName evidence="2">Uncharacterized protein</fullName>
    </submittedName>
</protein>
<accession>T4VRF8</accession>
<reference evidence="2 3" key="1">
    <citation type="submission" date="2013-06" db="EMBL/GenBank/DDBJ databases">
        <authorList>
            <person name="Walk S."/>
            <person name="Aronoff D."/>
            <person name="Young V.Y."/>
            <person name="Marsh J."/>
            <person name="Harrison L."/>
            <person name="Daugherty S.C."/>
            <person name="Shefchek K.A."/>
            <person name="Hine E.E."/>
            <person name="Tallon L.J."/>
            <person name="Sadzewicz L.K."/>
            <person name="Rasko D.A."/>
        </authorList>
    </citation>
    <scope>NUCLEOTIDE SEQUENCE [LARGE SCALE GENOMIC DNA]</scope>
    <source>
        <strain evidence="2 3">ATCC 638</strain>
    </source>
</reference>
<proteinExistence type="predicted"/>
<gene>
    <name evidence="2" type="ORF">C672_2295</name>
</gene>
<keyword evidence="1" id="KW-0472">Membrane</keyword>
<dbReference type="EMBL" id="AVNC01000015">
    <property type="protein sequence ID" value="EQK43351.1"/>
    <property type="molecule type" value="Genomic_DNA"/>
</dbReference>
<evidence type="ECO:0000313" key="3">
    <source>
        <dbReference type="Proteomes" id="UP000015688"/>
    </source>
</evidence>
<organism evidence="2 3">
    <name type="scientific">Paraclostridium bifermentans ATCC 638 = DSM 14991</name>
    <dbReference type="NCBI Taxonomy" id="1233171"/>
    <lineage>
        <taxon>Bacteria</taxon>
        <taxon>Bacillati</taxon>
        <taxon>Bacillota</taxon>
        <taxon>Clostridia</taxon>
        <taxon>Peptostreptococcales</taxon>
        <taxon>Peptostreptococcaceae</taxon>
        <taxon>Paraclostridium</taxon>
    </lineage>
</organism>
<comment type="caution">
    <text evidence="2">The sequence shown here is derived from an EMBL/GenBank/DDBJ whole genome shotgun (WGS) entry which is preliminary data.</text>
</comment>
<feature type="transmembrane region" description="Helical" evidence="1">
    <location>
        <begin position="6"/>
        <end position="24"/>
    </location>
</feature>
<name>T4VRF8_PARBF</name>
<evidence type="ECO:0000313" key="2">
    <source>
        <dbReference type="EMBL" id="EQK43351.1"/>
    </source>
</evidence>
<sequence>MNLTLFGSYSISSFSVAMFTFWLSTPSNFLTAFSTAFAQAAQVIPVIL</sequence>